<comment type="caution">
    <text evidence="1">The sequence shown here is derived from an EMBL/GenBank/DDBJ whole genome shotgun (WGS) entry which is preliminary data.</text>
</comment>
<accession>A0A0F9RLB1</accession>
<protein>
    <submittedName>
        <fullName evidence="1">Uncharacterized protein</fullName>
    </submittedName>
</protein>
<evidence type="ECO:0000313" key="1">
    <source>
        <dbReference type="EMBL" id="KKN18058.1"/>
    </source>
</evidence>
<gene>
    <name evidence="1" type="ORF">LCGC14_0959570</name>
</gene>
<name>A0A0F9RLB1_9ZZZZ</name>
<reference evidence="1" key="1">
    <citation type="journal article" date="2015" name="Nature">
        <title>Complex archaea that bridge the gap between prokaryotes and eukaryotes.</title>
        <authorList>
            <person name="Spang A."/>
            <person name="Saw J.H."/>
            <person name="Jorgensen S.L."/>
            <person name="Zaremba-Niedzwiedzka K."/>
            <person name="Martijn J."/>
            <person name="Lind A.E."/>
            <person name="van Eijk R."/>
            <person name="Schleper C."/>
            <person name="Guy L."/>
            <person name="Ettema T.J."/>
        </authorList>
    </citation>
    <scope>NUCLEOTIDE SEQUENCE</scope>
</reference>
<proteinExistence type="predicted"/>
<dbReference type="AlphaFoldDB" id="A0A0F9RLB1"/>
<sequence>MKYIKDEWKFSQLKINSEIYTGDDVVQIEPPNADHVAWSVMLEDGSEIITSGNVTFKITPLQVSEIEEPLLILDEDSDL</sequence>
<organism evidence="1">
    <name type="scientific">marine sediment metagenome</name>
    <dbReference type="NCBI Taxonomy" id="412755"/>
    <lineage>
        <taxon>unclassified sequences</taxon>
        <taxon>metagenomes</taxon>
        <taxon>ecological metagenomes</taxon>
    </lineage>
</organism>
<dbReference type="EMBL" id="LAZR01003463">
    <property type="protein sequence ID" value="KKN18058.1"/>
    <property type="molecule type" value="Genomic_DNA"/>
</dbReference>